<dbReference type="InterPro" id="IPR036390">
    <property type="entry name" value="WH_DNA-bd_sf"/>
</dbReference>
<dbReference type="InterPro" id="IPR036388">
    <property type="entry name" value="WH-like_DNA-bd_sf"/>
</dbReference>
<dbReference type="PROSITE" id="PS50931">
    <property type="entry name" value="HTH_LYSR"/>
    <property type="match status" value="1"/>
</dbReference>
<dbReference type="Gene3D" id="1.10.10.10">
    <property type="entry name" value="Winged helix-like DNA-binding domain superfamily/Winged helix DNA-binding domain"/>
    <property type="match status" value="1"/>
</dbReference>
<dbReference type="RefSeq" id="WP_186951489.1">
    <property type="nucleotide sequence ID" value="NZ_JACOFX010000001.1"/>
</dbReference>
<feature type="domain" description="HTH lysR-type" evidence="5">
    <location>
        <begin position="1"/>
        <end position="58"/>
    </location>
</feature>
<name>A0ABR6Z3Q8_9BURK</name>
<evidence type="ECO:0000256" key="3">
    <source>
        <dbReference type="ARBA" id="ARBA00023125"/>
    </source>
</evidence>
<evidence type="ECO:0000313" key="7">
    <source>
        <dbReference type="Proteomes" id="UP000646911"/>
    </source>
</evidence>
<dbReference type="SUPFAM" id="SSF46785">
    <property type="entry name" value="Winged helix' DNA-binding domain"/>
    <property type="match status" value="1"/>
</dbReference>
<dbReference type="Gene3D" id="3.40.190.10">
    <property type="entry name" value="Periplasmic binding protein-like II"/>
    <property type="match status" value="2"/>
</dbReference>
<reference evidence="6 7" key="1">
    <citation type="submission" date="2020-08" db="EMBL/GenBank/DDBJ databases">
        <title>Novel species isolated from subtropical streams in China.</title>
        <authorList>
            <person name="Lu H."/>
        </authorList>
    </citation>
    <scope>NUCLEOTIDE SEQUENCE [LARGE SCALE GENOMIC DNA]</scope>
    <source>
        <strain evidence="6 7">NL8W</strain>
    </source>
</reference>
<keyword evidence="3" id="KW-0238">DNA-binding</keyword>
<dbReference type="SUPFAM" id="SSF53850">
    <property type="entry name" value="Periplasmic binding protein-like II"/>
    <property type="match status" value="1"/>
</dbReference>
<keyword evidence="4" id="KW-0804">Transcription</keyword>
<evidence type="ECO:0000313" key="6">
    <source>
        <dbReference type="EMBL" id="MBC3906254.1"/>
    </source>
</evidence>
<keyword evidence="7" id="KW-1185">Reference proteome</keyword>
<dbReference type="EMBL" id="JACOFX010000001">
    <property type="protein sequence ID" value="MBC3906254.1"/>
    <property type="molecule type" value="Genomic_DNA"/>
</dbReference>
<dbReference type="Proteomes" id="UP000646911">
    <property type="component" value="Unassembled WGS sequence"/>
</dbReference>
<dbReference type="PANTHER" id="PTHR30126">
    <property type="entry name" value="HTH-TYPE TRANSCRIPTIONAL REGULATOR"/>
    <property type="match status" value="1"/>
</dbReference>
<comment type="similarity">
    <text evidence="1">Belongs to the LysR transcriptional regulatory family.</text>
</comment>
<dbReference type="PANTHER" id="PTHR30126:SF94">
    <property type="entry name" value="LYSR FAMILY TRANSCRIPTIONAL REGULATOR"/>
    <property type="match status" value="1"/>
</dbReference>
<sequence length="287" mass="31147">MDSRYLQSLIATIEHGSIAEAARAENLTAAAISQRIQALERELGFPLLSRLAHTARPTEACLHLLPRAKHIVSEVALLAGDIDPAGLTGTIRIGAISTAMTGMLPLALRQLRQNAPNLKPGIVPGTSRSLYQAVIDDEIDVAILVAPVFDLPKSLQIRNIRSESLVLLSRHAPQGGIPATLQSHPYLRYDPSAWGGRFAEKYLKDHNLELEAMCDLDALETIAMLVADDVGISLVPHWPGLEKLAHDCVITRIPDPGYARKLVLLSKLQHPRPSILGLLSQALAIKL</sequence>
<keyword evidence="2" id="KW-0805">Transcription regulation</keyword>
<dbReference type="Pfam" id="PF03466">
    <property type="entry name" value="LysR_substrate"/>
    <property type="match status" value="1"/>
</dbReference>
<dbReference type="Pfam" id="PF00126">
    <property type="entry name" value="HTH_1"/>
    <property type="match status" value="1"/>
</dbReference>
<evidence type="ECO:0000259" key="5">
    <source>
        <dbReference type="PROSITE" id="PS50931"/>
    </source>
</evidence>
<dbReference type="InterPro" id="IPR000847">
    <property type="entry name" value="LysR_HTH_N"/>
</dbReference>
<evidence type="ECO:0000256" key="1">
    <source>
        <dbReference type="ARBA" id="ARBA00009437"/>
    </source>
</evidence>
<evidence type="ECO:0000256" key="2">
    <source>
        <dbReference type="ARBA" id="ARBA00023015"/>
    </source>
</evidence>
<evidence type="ECO:0000256" key="4">
    <source>
        <dbReference type="ARBA" id="ARBA00023163"/>
    </source>
</evidence>
<organism evidence="6 7">
    <name type="scientific">Undibacterium umbellatum</name>
    <dbReference type="NCBI Taxonomy" id="2762300"/>
    <lineage>
        <taxon>Bacteria</taxon>
        <taxon>Pseudomonadati</taxon>
        <taxon>Pseudomonadota</taxon>
        <taxon>Betaproteobacteria</taxon>
        <taxon>Burkholderiales</taxon>
        <taxon>Oxalobacteraceae</taxon>
        <taxon>Undibacterium</taxon>
    </lineage>
</organism>
<comment type="caution">
    <text evidence="6">The sequence shown here is derived from an EMBL/GenBank/DDBJ whole genome shotgun (WGS) entry which is preliminary data.</text>
</comment>
<proteinExistence type="inferred from homology"/>
<protein>
    <submittedName>
        <fullName evidence="6">LysR family transcriptional regulator</fullName>
    </submittedName>
</protein>
<accession>A0ABR6Z3Q8</accession>
<dbReference type="InterPro" id="IPR005119">
    <property type="entry name" value="LysR_subst-bd"/>
</dbReference>
<gene>
    <name evidence="6" type="ORF">H8L47_01600</name>
</gene>